<dbReference type="PANTHER" id="PTHR12505">
    <property type="entry name" value="PHD FINGER TRANSCRIPTION FACTOR"/>
    <property type="match status" value="1"/>
</dbReference>
<keyword evidence="3" id="KW-1185">Reference proteome</keyword>
<accession>A0A4C1Z9K3</accession>
<dbReference type="PANTHER" id="PTHR12505:SF24">
    <property type="entry name" value="PROTEIN WINGED EYE"/>
    <property type="match status" value="1"/>
</dbReference>
<protein>
    <submittedName>
        <fullName evidence="2">Protein winged eye</fullName>
    </submittedName>
</protein>
<evidence type="ECO:0000313" key="3">
    <source>
        <dbReference type="Proteomes" id="UP000299102"/>
    </source>
</evidence>
<dbReference type="Pfam" id="PF01426">
    <property type="entry name" value="BAH"/>
    <property type="match status" value="1"/>
</dbReference>
<sequence length="145" mass="16374">MYIGSGQETNVKIVRQVGEAAVFLSTGRPDRPYIGRIVALWQARGAMAVRVNWFYHPEETTGAPGQLLYPGGLFESPHMDENDVQTISHKCEVLPLAQYRERMDDDPARYSAVYDNNDLYYLAGHYDPTQRTLRLETDIPLAPAS</sequence>
<comment type="caution">
    <text evidence="2">The sequence shown here is derived from an EMBL/GenBank/DDBJ whole genome shotgun (WGS) entry which is preliminary data.</text>
</comment>
<dbReference type="STRING" id="151549.A0A4C1Z9K3"/>
<dbReference type="InterPro" id="IPR043151">
    <property type="entry name" value="BAH_sf"/>
</dbReference>
<feature type="domain" description="BAH" evidence="1">
    <location>
        <begin position="13"/>
        <end position="137"/>
    </location>
</feature>
<dbReference type="EMBL" id="BGZK01001642">
    <property type="protein sequence ID" value="GBP83823.1"/>
    <property type="molecule type" value="Genomic_DNA"/>
</dbReference>
<gene>
    <name evidence="2" type="primary">wge</name>
    <name evidence="2" type="ORF">EVAR_64748_1</name>
</gene>
<dbReference type="PROSITE" id="PS51038">
    <property type="entry name" value="BAH"/>
    <property type="match status" value="1"/>
</dbReference>
<dbReference type="Gene3D" id="2.30.30.490">
    <property type="match status" value="1"/>
</dbReference>
<reference evidence="2 3" key="1">
    <citation type="journal article" date="2019" name="Commun. Biol.">
        <title>The bagworm genome reveals a unique fibroin gene that provides high tensile strength.</title>
        <authorList>
            <person name="Kono N."/>
            <person name="Nakamura H."/>
            <person name="Ohtoshi R."/>
            <person name="Tomita M."/>
            <person name="Numata K."/>
            <person name="Arakawa K."/>
        </authorList>
    </citation>
    <scope>NUCLEOTIDE SEQUENCE [LARGE SCALE GENOMIC DNA]</scope>
</reference>
<organism evidence="2 3">
    <name type="scientific">Eumeta variegata</name>
    <name type="common">Bagworm moth</name>
    <name type="synonym">Eumeta japonica</name>
    <dbReference type="NCBI Taxonomy" id="151549"/>
    <lineage>
        <taxon>Eukaryota</taxon>
        <taxon>Metazoa</taxon>
        <taxon>Ecdysozoa</taxon>
        <taxon>Arthropoda</taxon>
        <taxon>Hexapoda</taxon>
        <taxon>Insecta</taxon>
        <taxon>Pterygota</taxon>
        <taxon>Neoptera</taxon>
        <taxon>Endopterygota</taxon>
        <taxon>Lepidoptera</taxon>
        <taxon>Glossata</taxon>
        <taxon>Ditrysia</taxon>
        <taxon>Tineoidea</taxon>
        <taxon>Psychidae</taxon>
        <taxon>Oiketicinae</taxon>
        <taxon>Eumeta</taxon>
    </lineage>
</organism>
<dbReference type="InterPro" id="IPR052429">
    <property type="entry name" value="BAH_domain_protein"/>
</dbReference>
<evidence type="ECO:0000259" key="1">
    <source>
        <dbReference type="PROSITE" id="PS51038"/>
    </source>
</evidence>
<dbReference type="GO" id="GO:0003682">
    <property type="term" value="F:chromatin binding"/>
    <property type="evidence" value="ECO:0007669"/>
    <property type="project" value="InterPro"/>
</dbReference>
<dbReference type="InterPro" id="IPR001025">
    <property type="entry name" value="BAH_dom"/>
</dbReference>
<evidence type="ECO:0000313" key="2">
    <source>
        <dbReference type="EMBL" id="GBP83823.1"/>
    </source>
</evidence>
<dbReference type="AlphaFoldDB" id="A0A4C1Z9K3"/>
<dbReference type="SMART" id="SM00439">
    <property type="entry name" value="BAH"/>
    <property type="match status" value="1"/>
</dbReference>
<dbReference type="OrthoDB" id="6426227at2759"/>
<name>A0A4C1Z9K3_EUMVA</name>
<proteinExistence type="predicted"/>
<dbReference type="Proteomes" id="UP000299102">
    <property type="component" value="Unassembled WGS sequence"/>
</dbReference>